<dbReference type="Gene3D" id="3.30.70.270">
    <property type="match status" value="2"/>
</dbReference>
<dbReference type="InterPro" id="IPR054465">
    <property type="entry name" value="Integrase_p58-like_C"/>
</dbReference>
<dbReference type="EC" id="2.7.7.49" evidence="1"/>
<keyword evidence="4" id="KW-0548">Nucleotidyltransferase</keyword>
<dbReference type="Pfam" id="PF17921">
    <property type="entry name" value="Integrase_H2C2"/>
    <property type="match status" value="1"/>
</dbReference>
<dbReference type="Gene3D" id="3.10.20.370">
    <property type="match status" value="1"/>
</dbReference>
<dbReference type="SUPFAM" id="SSF56672">
    <property type="entry name" value="DNA/RNA polymerases"/>
    <property type="match status" value="1"/>
</dbReference>
<dbReference type="InterPro" id="IPR043128">
    <property type="entry name" value="Rev_trsase/Diguanyl_cyclase"/>
</dbReference>
<keyword evidence="5" id="KW-0540">Nuclease</keyword>
<dbReference type="InterPro" id="IPR043502">
    <property type="entry name" value="DNA/RNA_pol_sf"/>
</dbReference>
<dbReference type="GO" id="GO:0008233">
    <property type="term" value="F:peptidase activity"/>
    <property type="evidence" value="ECO:0007669"/>
    <property type="project" value="UniProtKB-KW"/>
</dbReference>
<dbReference type="PROSITE" id="PS50878">
    <property type="entry name" value="RT_POL"/>
    <property type="match status" value="1"/>
</dbReference>
<name>A0A0X3PJ55_SCHSO</name>
<reference evidence="12" key="1">
    <citation type="submission" date="2016-01" db="EMBL/GenBank/DDBJ databases">
        <title>Reference transcriptome for the parasite Schistocephalus solidus: insights into the molecular evolution of parasitism.</title>
        <authorList>
            <person name="Hebert F.O."/>
            <person name="Grambauer S."/>
            <person name="Barber I."/>
            <person name="Landry C.R."/>
            <person name="Aubin-Horth N."/>
        </authorList>
    </citation>
    <scope>NUCLEOTIDE SEQUENCE</scope>
</reference>
<dbReference type="GO" id="GO:0015074">
    <property type="term" value="P:DNA integration"/>
    <property type="evidence" value="ECO:0007669"/>
    <property type="project" value="InterPro"/>
</dbReference>
<evidence type="ECO:0000256" key="1">
    <source>
        <dbReference type="ARBA" id="ARBA00012493"/>
    </source>
</evidence>
<dbReference type="InterPro" id="IPR036397">
    <property type="entry name" value="RNaseH_sf"/>
</dbReference>
<organism evidence="12">
    <name type="scientific">Schistocephalus solidus</name>
    <name type="common">Tapeworm</name>
    <dbReference type="NCBI Taxonomy" id="70667"/>
    <lineage>
        <taxon>Eukaryota</taxon>
        <taxon>Metazoa</taxon>
        <taxon>Spiralia</taxon>
        <taxon>Lophotrochozoa</taxon>
        <taxon>Platyhelminthes</taxon>
        <taxon>Cestoda</taxon>
        <taxon>Eucestoda</taxon>
        <taxon>Diphyllobothriidea</taxon>
        <taxon>Diphyllobothriidae</taxon>
        <taxon>Schistocephalus</taxon>
    </lineage>
</organism>
<evidence type="ECO:0000256" key="5">
    <source>
        <dbReference type="ARBA" id="ARBA00022722"/>
    </source>
</evidence>
<dbReference type="CDD" id="cd09274">
    <property type="entry name" value="RNase_HI_RT_Ty3"/>
    <property type="match status" value="1"/>
</dbReference>
<dbReference type="Pfam" id="PF00665">
    <property type="entry name" value="rve"/>
    <property type="match status" value="1"/>
</dbReference>
<dbReference type="InterPro" id="IPR041373">
    <property type="entry name" value="RT_RNaseH"/>
</dbReference>
<dbReference type="InterPro" id="IPR021109">
    <property type="entry name" value="Peptidase_aspartic_dom_sf"/>
</dbReference>
<feature type="compositionally biased region" description="Polar residues" evidence="9">
    <location>
        <begin position="258"/>
        <end position="268"/>
    </location>
</feature>
<dbReference type="Gene3D" id="3.30.420.10">
    <property type="entry name" value="Ribonuclease H-like superfamily/Ribonuclease H"/>
    <property type="match status" value="1"/>
</dbReference>
<keyword evidence="8" id="KW-0695">RNA-directed DNA polymerase</keyword>
<evidence type="ECO:0000313" key="12">
    <source>
        <dbReference type="EMBL" id="JAP51971.1"/>
    </source>
</evidence>
<dbReference type="GO" id="GO:0003676">
    <property type="term" value="F:nucleic acid binding"/>
    <property type="evidence" value="ECO:0007669"/>
    <property type="project" value="InterPro"/>
</dbReference>
<evidence type="ECO:0000256" key="7">
    <source>
        <dbReference type="ARBA" id="ARBA00022801"/>
    </source>
</evidence>
<evidence type="ECO:0000256" key="3">
    <source>
        <dbReference type="ARBA" id="ARBA00022679"/>
    </source>
</evidence>
<keyword evidence="6" id="KW-0255">Endonuclease</keyword>
<proteinExistence type="predicted"/>
<dbReference type="Pfam" id="PF00078">
    <property type="entry name" value="RVT_1"/>
    <property type="match status" value="1"/>
</dbReference>
<evidence type="ECO:0000256" key="9">
    <source>
        <dbReference type="SAM" id="MobiDB-lite"/>
    </source>
</evidence>
<accession>A0A0X3PJ55</accession>
<dbReference type="InterPro" id="IPR041588">
    <property type="entry name" value="Integrase_H2C2"/>
</dbReference>
<feature type="region of interest" description="Disordered" evidence="9">
    <location>
        <begin position="218"/>
        <end position="292"/>
    </location>
</feature>
<evidence type="ECO:0000259" key="11">
    <source>
        <dbReference type="PROSITE" id="PS50994"/>
    </source>
</evidence>
<dbReference type="InterPro" id="IPR000477">
    <property type="entry name" value="RT_dom"/>
</dbReference>
<dbReference type="InterPro" id="IPR012337">
    <property type="entry name" value="RNaseH-like_sf"/>
</dbReference>
<dbReference type="InterPro" id="IPR050951">
    <property type="entry name" value="Retrovirus_Pol_polyprotein"/>
</dbReference>
<dbReference type="EMBL" id="GEEE01011254">
    <property type="protein sequence ID" value="JAP51971.1"/>
    <property type="molecule type" value="Transcribed_RNA"/>
</dbReference>
<dbReference type="PANTHER" id="PTHR37984:SF5">
    <property type="entry name" value="PROTEIN NYNRIN-LIKE"/>
    <property type="match status" value="1"/>
</dbReference>
<sequence>MSDDLITRLVQAMERVSTSGGRPPKPERLTVYDDYDLWEDRMKVYLEAVDEGARPAAILGRLDNEVYTVARAANLTASLTPATIFERLRREFGRSSMPWVARAALKSRRQHAGESVVDFQRHLRVLARQAYPTESFTELEARILENFVDGISLPEIRRRFLRDPPSSIKVALDIARREEAIYTACPLVQVSSPSAYGFHQAPAAIQDAPVDVFAMGQRQSRDVGTQTAQWQWGPPQPTPWRSSPQPQTPWRGPPQPTSPWRGSPQSPRRGNWRQQRGRPTRPPPSPGVHVITSGEEEDLGKCIFISDMLVANVGYIPHYPAIDATIGNTKLPCLVDSGAGCSIIRQNIFIQLQARVKYCTKPKVSLKTANGATLRHKGMIELSLEIGDLIFVHKFVVCPDIAWDCILGADFLHAFKCSLDFNVNTLHVGGTKVPFRTEVPVSQPVINAFKLEDVNNLVPPNLDKNSSSKLCSLIEEFKDIFDWDGRSLGRTNVAQHEIDTGVTRPTKIPPRRLPVFYQTQLKAMIDDMLDRKIIRPSNSPWSSPVVLVMKKDGTMRLCVDYRKLNAVTTKDSFPLPRIDATLDALSGNQVFSTLDLAAGYWQVEVRPIDREKTAFAVPSGLYEFETMPFGLANAPSTFQRLMNQVLAQLIPKSCLVYMDDIIVLGKDFDSHISNVRAVFTSLRQAGLTLKPCKCVFIRPRVKFLGHVVSASGIETDEDKVRQIREWPTPMDVTEVRSFLGLASYYRRFIKDYAHLAGPLHKLTQKEVQFKWTAGCTSSFQTLKDKLCTTPILVFPDISNDARKFILDTDASDTAIGAVLSQQQPDGTEGVIQYLSRSLTKAERRYCVTRREMLALTHFVEECRPYLQYRPFIVRTDHSSLTWLQNFKNAEGQVARWQERLAGYEFECVYRPGRQHNNADALSRKPYRPHGECPSCTDINISAVSLQDDQSRLWAQAQQGDPHIGPIYHRKLSGSRPLSAVELRGHSYETRCLHTVWDKLFMDNDVLFYRDGEQYPRRILLPLSMVDEVLNRIHTQLGHVGIHKTEWALRRRYYWPNLKRSVWNFIRYCTLCNQIKPPRQLNRAALQPILTGYPNERVGVDLVGPLPPSVRGNRYILVMVDFFTKMAEAEPLPNMSADTVAQAIFNNWVCRWGAPEQIHSDRGSSFENAVLHSLCKYLKVNKTRTTAYHPQGNGQVERTNRTLVGLLKAFVDRQAPFTWDDALPACMLAYRSTVHSSTQQTPFALTCGREMRIPEDLQVPLENNQIPVGSYVAALHKKMRIATEEARIHLQGAQRHQKEHYDRLAHGCPYDVGDVVWLREHATPQGLPSKLVMDWSGPYTVTRMLSDTTCVIQDRNRPFTSEFTVHFNRLKLGERPMEDNRRAERPGDAVRYVDHEGVERWVEIPPEGGEETVMPYNIQNSRDSVRLRNDIELAEDSESFTQEGAM</sequence>
<dbReference type="SUPFAM" id="SSF53098">
    <property type="entry name" value="Ribonuclease H-like"/>
    <property type="match status" value="1"/>
</dbReference>
<dbReference type="Pfam" id="PF17917">
    <property type="entry name" value="RT_RNaseH"/>
    <property type="match status" value="1"/>
</dbReference>
<evidence type="ECO:0000256" key="4">
    <source>
        <dbReference type="ARBA" id="ARBA00022695"/>
    </source>
</evidence>
<dbReference type="GO" id="GO:0004519">
    <property type="term" value="F:endonuclease activity"/>
    <property type="evidence" value="ECO:0007669"/>
    <property type="project" value="UniProtKB-KW"/>
</dbReference>
<dbReference type="GO" id="GO:0006508">
    <property type="term" value="P:proteolysis"/>
    <property type="evidence" value="ECO:0007669"/>
    <property type="project" value="UniProtKB-KW"/>
</dbReference>
<dbReference type="PANTHER" id="PTHR37984">
    <property type="entry name" value="PROTEIN CBG26694"/>
    <property type="match status" value="1"/>
</dbReference>
<keyword evidence="3" id="KW-0808">Transferase</keyword>
<evidence type="ECO:0000256" key="2">
    <source>
        <dbReference type="ARBA" id="ARBA00022670"/>
    </source>
</evidence>
<dbReference type="PROSITE" id="PS50994">
    <property type="entry name" value="INTEGRASE"/>
    <property type="match status" value="1"/>
</dbReference>
<dbReference type="FunFam" id="3.30.420.10:FF:000032">
    <property type="entry name" value="Retrovirus-related Pol polyprotein from transposon 297-like Protein"/>
    <property type="match status" value="1"/>
</dbReference>
<dbReference type="FunFam" id="1.10.340.70:FF:000001">
    <property type="entry name" value="Retrovirus-related Pol polyprotein from transposon gypsy-like Protein"/>
    <property type="match status" value="1"/>
</dbReference>
<dbReference type="InterPro" id="IPR001584">
    <property type="entry name" value="Integrase_cat-core"/>
</dbReference>
<feature type="domain" description="Integrase catalytic" evidence="11">
    <location>
        <begin position="1083"/>
        <end position="1249"/>
    </location>
</feature>
<dbReference type="GO" id="GO:0003964">
    <property type="term" value="F:RNA-directed DNA polymerase activity"/>
    <property type="evidence" value="ECO:0007669"/>
    <property type="project" value="UniProtKB-KW"/>
</dbReference>
<protein>
    <recommendedName>
        <fullName evidence="1">RNA-directed DNA polymerase</fullName>
        <ecNumber evidence="1">2.7.7.49</ecNumber>
    </recommendedName>
</protein>
<dbReference type="Pfam" id="PF22938">
    <property type="entry name" value="Integrase_p58_C"/>
    <property type="match status" value="1"/>
</dbReference>
<dbReference type="SUPFAM" id="SSF50630">
    <property type="entry name" value="Acid proteases"/>
    <property type="match status" value="1"/>
</dbReference>
<dbReference type="CDD" id="cd01647">
    <property type="entry name" value="RT_LTR"/>
    <property type="match status" value="1"/>
</dbReference>
<keyword evidence="2" id="KW-0645">Protease</keyword>
<dbReference type="Gene3D" id="3.10.10.10">
    <property type="entry name" value="HIV Type 1 Reverse Transcriptase, subunit A, domain 1"/>
    <property type="match status" value="1"/>
</dbReference>
<evidence type="ECO:0000256" key="6">
    <source>
        <dbReference type="ARBA" id="ARBA00022759"/>
    </source>
</evidence>
<dbReference type="FunFam" id="3.10.20.370:FF:000001">
    <property type="entry name" value="Retrovirus-related Pol polyprotein from transposon 17.6-like protein"/>
    <property type="match status" value="1"/>
</dbReference>
<dbReference type="Gene3D" id="1.10.340.70">
    <property type="match status" value="1"/>
</dbReference>
<dbReference type="Pfam" id="PF13975">
    <property type="entry name" value="gag-asp_proteas"/>
    <property type="match status" value="1"/>
</dbReference>
<evidence type="ECO:0000256" key="8">
    <source>
        <dbReference type="ARBA" id="ARBA00022918"/>
    </source>
</evidence>
<evidence type="ECO:0000259" key="10">
    <source>
        <dbReference type="PROSITE" id="PS50878"/>
    </source>
</evidence>
<dbReference type="FunFam" id="3.30.70.270:FF:000045">
    <property type="entry name" value="Transposon Tf2-7 polyprotein"/>
    <property type="match status" value="1"/>
</dbReference>
<keyword evidence="7" id="KW-0378">Hydrolase</keyword>
<feature type="domain" description="Reverse transcriptase" evidence="10">
    <location>
        <begin position="529"/>
        <end position="708"/>
    </location>
</feature>
<gene>
    <name evidence="12" type="ORF">TR125984</name>
</gene>
<dbReference type="Gene3D" id="2.40.70.10">
    <property type="entry name" value="Acid Proteases"/>
    <property type="match status" value="1"/>
</dbReference>
<dbReference type="FunFam" id="3.10.10.10:FF:000007">
    <property type="entry name" value="Retrovirus-related Pol polyprotein from transposon 17.6-like Protein"/>
    <property type="match status" value="1"/>
</dbReference>
<dbReference type="CDD" id="cd00303">
    <property type="entry name" value="retropepsin_like"/>
    <property type="match status" value="1"/>
</dbReference>